<feature type="compositionally biased region" description="Low complexity" evidence="7">
    <location>
        <begin position="1849"/>
        <end position="1864"/>
    </location>
</feature>
<evidence type="ECO:0000256" key="3">
    <source>
        <dbReference type="ARBA" id="ARBA00022737"/>
    </source>
</evidence>
<dbReference type="GO" id="GO:0034087">
    <property type="term" value="P:establishment of mitotic sister chromatid cohesion"/>
    <property type="evidence" value="ECO:0007669"/>
    <property type="project" value="TreeGrafter"/>
</dbReference>
<dbReference type="GO" id="GO:0003682">
    <property type="term" value="F:chromatin binding"/>
    <property type="evidence" value="ECO:0007669"/>
    <property type="project" value="TreeGrafter"/>
</dbReference>
<dbReference type="STRING" id="3068.D8TIH2"/>
<protein>
    <recommendedName>
        <fullName evidence="6">Sister chromatid cohesion protein</fullName>
    </recommendedName>
</protein>
<accession>D8TIH2</accession>
<name>D8TIH2_VOLCA</name>
<evidence type="ECO:0000256" key="6">
    <source>
        <dbReference type="RuleBase" id="RU364107"/>
    </source>
</evidence>
<keyword evidence="5 6" id="KW-0131">Cell cycle</keyword>
<comment type="similarity">
    <text evidence="2 6">Belongs to the SCC2/Nipped-B family.</text>
</comment>
<dbReference type="eggNOG" id="KOG1020">
    <property type="taxonomic scope" value="Eukaryota"/>
</dbReference>
<keyword evidence="3 6" id="KW-0677">Repeat</keyword>
<feature type="compositionally biased region" description="Gly residues" evidence="7">
    <location>
        <begin position="2135"/>
        <end position="2145"/>
    </location>
</feature>
<dbReference type="RefSeq" id="XP_002945895.1">
    <property type="nucleotide sequence ID" value="XM_002945849.1"/>
</dbReference>
<dbReference type="PANTHER" id="PTHR21704">
    <property type="entry name" value="NIPPED-B-LIKE PROTEIN DELANGIN SCC2-RELATED"/>
    <property type="match status" value="1"/>
</dbReference>
<comment type="subcellular location">
    <subcellularLocation>
        <location evidence="1 6">Nucleus</location>
    </subcellularLocation>
</comment>
<dbReference type="GO" id="GO:0010468">
    <property type="term" value="P:regulation of gene expression"/>
    <property type="evidence" value="ECO:0007669"/>
    <property type="project" value="InterPro"/>
</dbReference>
<feature type="region of interest" description="Disordered" evidence="7">
    <location>
        <begin position="298"/>
        <end position="324"/>
    </location>
</feature>
<evidence type="ECO:0000313" key="10">
    <source>
        <dbReference type="Proteomes" id="UP000001058"/>
    </source>
</evidence>
<evidence type="ECO:0000256" key="1">
    <source>
        <dbReference type="ARBA" id="ARBA00004123"/>
    </source>
</evidence>
<organism evidence="10">
    <name type="scientific">Volvox carteri f. nagariensis</name>
    <dbReference type="NCBI Taxonomy" id="3068"/>
    <lineage>
        <taxon>Eukaryota</taxon>
        <taxon>Viridiplantae</taxon>
        <taxon>Chlorophyta</taxon>
        <taxon>core chlorophytes</taxon>
        <taxon>Chlorophyceae</taxon>
        <taxon>CS clade</taxon>
        <taxon>Chlamydomonadales</taxon>
        <taxon>Volvocaceae</taxon>
        <taxon>Volvox</taxon>
    </lineage>
</organism>
<dbReference type="KEGG" id="vcn:VOLCADRAFT_115818"/>
<dbReference type="InterPro" id="IPR033031">
    <property type="entry name" value="Scc2/Nipped-B"/>
</dbReference>
<dbReference type="InParanoid" id="D8TIH2"/>
<dbReference type="GO" id="GO:0061775">
    <property type="term" value="F:cohesin loader activity"/>
    <property type="evidence" value="ECO:0007669"/>
    <property type="project" value="InterPro"/>
</dbReference>
<dbReference type="GO" id="GO:1990414">
    <property type="term" value="P:replication-born double-strand break repair via sister chromatid exchange"/>
    <property type="evidence" value="ECO:0007669"/>
    <property type="project" value="TreeGrafter"/>
</dbReference>
<evidence type="ECO:0000256" key="2">
    <source>
        <dbReference type="ARBA" id="ARBA00009252"/>
    </source>
</evidence>
<feature type="region of interest" description="Disordered" evidence="7">
    <location>
        <begin position="940"/>
        <end position="959"/>
    </location>
</feature>
<dbReference type="InterPro" id="IPR024986">
    <property type="entry name" value="Nipped-B_C"/>
</dbReference>
<dbReference type="GeneID" id="9625582"/>
<dbReference type="InterPro" id="IPR026003">
    <property type="entry name" value="Cohesin_HEAT"/>
</dbReference>
<feature type="region of interest" description="Disordered" evidence="7">
    <location>
        <begin position="1688"/>
        <end position="1768"/>
    </location>
</feature>
<dbReference type="InterPro" id="IPR016024">
    <property type="entry name" value="ARM-type_fold"/>
</dbReference>
<keyword evidence="10" id="KW-1185">Reference proteome</keyword>
<reference evidence="9 10" key="1">
    <citation type="journal article" date="2010" name="Science">
        <title>Genomic analysis of organismal complexity in the multicellular green alga Volvox carteri.</title>
        <authorList>
            <person name="Prochnik S.E."/>
            <person name="Umen J."/>
            <person name="Nedelcu A.M."/>
            <person name="Hallmann A."/>
            <person name="Miller S.M."/>
            <person name="Nishii I."/>
            <person name="Ferris P."/>
            <person name="Kuo A."/>
            <person name="Mitros T."/>
            <person name="Fritz-Laylin L.K."/>
            <person name="Hellsten U."/>
            <person name="Chapman J."/>
            <person name="Simakov O."/>
            <person name="Rensing S.A."/>
            <person name="Terry A."/>
            <person name="Pangilinan J."/>
            <person name="Kapitonov V."/>
            <person name="Jurka J."/>
            <person name="Salamov A."/>
            <person name="Shapiro H."/>
            <person name="Schmutz J."/>
            <person name="Grimwood J."/>
            <person name="Lindquist E."/>
            <person name="Lucas S."/>
            <person name="Grigoriev I.V."/>
            <person name="Schmitt R."/>
            <person name="Kirk D."/>
            <person name="Rokhsar D.S."/>
        </authorList>
    </citation>
    <scope>NUCLEOTIDE SEQUENCE [LARGE SCALE GENOMIC DNA]</scope>
    <source>
        <strain evidence="10">f. Nagariensis / Eve</strain>
    </source>
</reference>
<feature type="region of interest" description="Disordered" evidence="7">
    <location>
        <begin position="1265"/>
        <end position="1287"/>
    </location>
</feature>
<sequence>MAGPRFKLDLVSYDDPVTLLRLPVSAVPSSVALHQYTNDEIDEQLALNRQLLEQLDAVLNETDILYVNPVNTDVFNNPCPSCRLAKSLLSHNPLLFHYGVADADAIETAVTTPGKQSAMAVSAHNTKLTSFLEASIAEATSRTTVSDGEHQDGRDRVEDGDGCGGGRRRQQARRNFRLETLKELHGQLLTAQAQGYLQLVPHALLQSLLLALHCTAETGRKQMLPEDSELKSPLLRDVTAALEAVLCELVVYTTPKLPPSLYLEEILGCAVELTNYHLQYNVLPLHDLRFKRVYRPGVSEDEEEEPAKPAKTPRGRGAGASAAGRNAPRWTAVLVGQLEQAFSLLAQVMGLARMDVEGLIPLLRMSQQTLTVASLQTLHYRALGLAVSMFKYYPMHRETVLGKVVEGLTAHMNTGKHLTRHFPLQTLDNTTNIQMSTALVMQLIQVAAELPKVDVPYSDALMPAKLPSHWADHFWRAIITKLPSARAGKADTSSDLKAWVEALVEDLLAALPLPEWPAAALVCIELLGLVARRLYVLAKEADSPEATRTVAAAVDAAIAASKVKANDGVPEKGEVAQELLIEHLTVEAGTGMPAYCSSVSQDGSSSGAVAMDISIAGSARQLIACNMLLAHDKAMERQQGCKLDDKQTKDAILHYQQIYERQRSCLGASTSGLPSLDRVTAVALSRWLITKSVLGCSRSTLLGWLAEAGGTGRTQKEAYAAAARAKSIKLLGGAIEVDVRILSLPEVQVGIKGALSDDSVLVREAALDLIGKHISRSTDLAAQFYDVLVHAAADTGLTVRKRAVRLLWECCVRCPEFERRTDALLLIVSRATDTEDTMRALVNKICAEIWFLPQFRLESDEGSSDVSRGADQRAFQLGDVVMAIYSRMGSAISIPFHSATPIVAMIRNVVGEDGKSEYEAVRRGAREVVDVLLARALELQGEQDAPPQPPSTSGRKGGLAPSEELFQCLLALHALCVADEMPSGTNDLAGRRKAEQLLAVLAIVGGCMAALRHMDDALADEIVQDVRSIICRVSHVQAVTVACQCLCAMAKLKPRHRNTVRLEAATFYNFLDNDFQKKASALCVMPCWTCLVTGLPEKQRMYPRVLYTLGTLCRYGADILDDANEECKHPTCGAAMELVLRFYNLLGDNVRAKETALQALGFIFIARPQLAVNVRDVGPVLEAALESSAPASIKARCLSSLTDLLRSEEDVLLARQAAARQEAEAAQVASTLPDAENRALARRNGEGDSSSMLWDKILALATDTTPAPCPTASGQTPPPTPTGTAAAHGAVVRRRALDLIEVVIRGGIVVPWEALPALCALATDPERDTASRALTGLRAVVAANTAYVAGQVPRGVTEAYAFHCRLAALERPGQAPAPDKCRTLVEGLSAVWTTVFLPDKALKAKFLTALLKPLDEGCSLASGTAAKSDPYLLSFMAYIIAELPYRKMDELLAVLVRINEIVSRRAEEVLARFQDLREAAQSTKAANATNTKNGASTHSALPEPSARSTSSSFGTPSSNLAGVVKASVALSLLLLLKQYLRLSYEVTAERVAKYEPTGQQRKVEEKFPAVHNGKLRFNASKLRTDVAARVAGMPAVAGAGVSSRAAKAAAGLAAAGAGGGIGMVSVLDPGVEEVYKVLKTLMKQDELDYKQGAAAAAIGADGADAFPGQNDLRDVAINLEEIMAAPDSAAGGAKKPPLASRGRGRVSRGRGACSTREPTTTGQGRGRPPAAGRGRGSTGTKRAGRRKRIGSDSEDSGGTEDEDAGGGGVGNSDALTIVLCLHKVLCLSAPAQTNTSTKGPRKGAAVAANPAAAVPDASLYFEPYGSETIPEDQQGCTYSIPVPIGNAEPQGAGPASSTGSSPAAANPPPAWFGINLGNLPIFPFHRASLEESPAELRQLLRDAVNDLADAGGNLLRVLFHFDGALNPCWADNTAGPAATSKTDGAGPPTRGSTTPTAAVVVGCGDAAVEDLLWLLRQCHRRRVKVLLTLWSHDILAVRRDNPPENRDRALYLMRTSAGTSGYVDNCLTPLVRHLAATPIPPPYADDVLAALDKVEVLRRAASRAAAAARVVVGGRSAPPSGNLGAQEEEEEESQPQSQSQSPGDMASSLHVSPLTHPVGYPGTTALPGGDVDEGSGAGDGGGSPGGAAAATATAAAAAAAAAAVEAVSLEFSAAATYSSVVMGYDLFNEPEGTSWDLRLYHFYMYNAEWGQYEFENPAVFDTRPERAADYRSTRVGWERFSGDDRRALPPAARLTDSMALPLCQPLGNVSCTSGYEQFGALTDAVRRYEQNASQLGPCGLPTEGRGFGAADRSLTVTPIAAASAAEAKPVPWYGNASLAAEWEALAVKVSRTPTPPDGGGGGPPGWGSKWFNKYLYWDVIEQYNSEMSYLLPLITSCRLRTADITPPQLQRFLSRLAAAVHKADPRAKVTVGAHSVPYCTEAQWLKHHIDRFEGRPRNLYSDAALRRAFRLRNGSIGPGWDPSGLGTLDFYSPHGYPVWGDSDVTGLVSPFYTSACVFELDKPALVGEIWNRVSDNDPLTAENWQQLYDKGGYMGGYWLAAPRRVLDHENRATFLALLRAMADSRAP</sequence>
<feature type="region of interest" description="Disordered" evidence="7">
    <location>
        <begin position="2075"/>
        <end position="2148"/>
    </location>
</feature>
<feature type="region of interest" description="Disordered" evidence="7">
    <location>
        <begin position="1842"/>
        <end position="1866"/>
    </location>
</feature>
<feature type="compositionally biased region" description="Basic and acidic residues" evidence="7">
    <location>
        <begin position="147"/>
        <end position="159"/>
    </location>
</feature>
<dbReference type="FunCoup" id="D8TIH2">
    <property type="interactions" value="1348"/>
</dbReference>
<feature type="region of interest" description="Disordered" evidence="7">
    <location>
        <begin position="141"/>
        <end position="169"/>
    </location>
</feature>
<feature type="compositionally biased region" description="Low complexity" evidence="7">
    <location>
        <begin position="1504"/>
        <end position="1515"/>
    </location>
</feature>
<dbReference type="Gene3D" id="3.20.20.80">
    <property type="entry name" value="Glycosidases"/>
    <property type="match status" value="2"/>
</dbReference>
<dbReference type="GO" id="GO:0071169">
    <property type="term" value="P:establishment of protein localization to chromatin"/>
    <property type="evidence" value="ECO:0007669"/>
    <property type="project" value="TreeGrafter"/>
</dbReference>
<feature type="compositionally biased region" description="Acidic residues" evidence="7">
    <location>
        <begin position="1752"/>
        <end position="1764"/>
    </location>
</feature>
<feature type="compositionally biased region" description="Low complexity" evidence="7">
    <location>
        <begin position="1265"/>
        <end position="1275"/>
    </location>
</feature>
<dbReference type="SUPFAM" id="SSF48371">
    <property type="entry name" value="ARM repeat"/>
    <property type="match status" value="1"/>
</dbReference>
<dbReference type="GO" id="GO:0140588">
    <property type="term" value="P:chromatin looping"/>
    <property type="evidence" value="ECO:0007669"/>
    <property type="project" value="InterPro"/>
</dbReference>
<evidence type="ECO:0000256" key="4">
    <source>
        <dbReference type="ARBA" id="ARBA00023242"/>
    </source>
</evidence>
<feature type="region of interest" description="Disordered" evidence="7">
    <location>
        <begin position="1482"/>
        <end position="1515"/>
    </location>
</feature>
<proteinExistence type="inferred from homology"/>
<feature type="domain" description="Sister chromatid cohesion C-terminal" evidence="8">
    <location>
        <begin position="1291"/>
        <end position="1461"/>
    </location>
</feature>
<evidence type="ECO:0000256" key="5">
    <source>
        <dbReference type="ARBA" id="ARBA00023306"/>
    </source>
</evidence>
<dbReference type="GO" id="GO:0090694">
    <property type="term" value="C:Scc2-Scc4 cohesin loading complex"/>
    <property type="evidence" value="ECO:0007669"/>
    <property type="project" value="TreeGrafter"/>
</dbReference>
<dbReference type="Pfam" id="PF12765">
    <property type="entry name" value="Cohesin_HEAT"/>
    <property type="match status" value="1"/>
</dbReference>
<dbReference type="InterPro" id="IPR017853">
    <property type="entry name" value="GH"/>
</dbReference>
<dbReference type="SUPFAM" id="SSF51445">
    <property type="entry name" value="(Trans)glycosidases"/>
    <property type="match status" value="1"/>
</dbReference>
<dbReference type="EMBL" id="GL378323">
    <property type="protein sequence ID" value="EFJ52890.1"/>
    <property type="molecule type" value="Genomic_DNA"/>
</dbReference>
<gene>
    <name evidence="9" type="ORF">VOLCADRAFT_115818</name>
</gene>
<dbReference type="Pfam" id="PF12830">
    <property type="entry name" value="Nipped-B_C"/>
    <property type="match status" value="1"/>
</dbReference>
<keyword evidence="4 6" id="KW-0539">Nucleus</keyword>
<evidence type="ECO:0000259" key="8">
    <source>
        <dbReference type="Pfam" id="PF12830"/>
    </source>
</evidence>
<feature type="compositionally biased region" description="Low complexity" evidence="7">
    <location>
        <begin position="1482"/>
        <end position="1497"/>
    </location>
</feature>
<evidence type="ECO:0000256" key="7">
    <source>
        <dbReference type="SAM" id="MobiDB-lite"/>
    </source>
</evidence>
<dbReference type="OrthoDB" id="418242at2759"/>
<evidence type="ECO:0000313" key="9">
    <source>
        <dbReference type="EMBL" id="EFJ52890.1"/>
    </source>
</evidence>
<dbReference type="Proteomes" id="UP000001058">
    <property type="component" value="Unassembled WGS sequence"/>
</dbReference>
<dbReference type="PANTHER" id="PTHR21704:SF18">
    <property type="entry name" value="NIPPED-B-LIKE PROTEIN"/>
    <property type="match status" value="1"/>
</dbReference>